<dbReference type="PANTHER" id="PTHR24189">
    <property type="entry name" value="MYOTROPHIN"/>
    <property type="match status" value="1"/>
</dbReference>
<dbReference type="SMART" id="SM00248">
    <property type="entry name" value="ANK"/>
    <property type="match status" value="7"/>
</dbReference>
<feature type="repeat" description="ANK" evidence="3">
    <location>
        <begin position="252"/>
        <end position="279"/>
    </location>
</feature>
<keyword evidence="5" id="KW-1185">Reference proteome</keyword>
<dbReference type="OrthoDB" id="124190at2759"/>
<dbReference type="InterPro" id="IPR036770">
    <property type="entry name" value="Ankyrin_rpt-contain_sf"/>
</dbReference>
<evidence type="ECO:0000256" key="3">
    <source>
        <dbReference type="PROSITE-ProRule" id="PRU00023"/>
    </source>
</evidence>
<dbReference type="Pfam" id="PF00023">
    <property type="entry name" value="Ank"/>
    <property type="match status" value="1"/>
</dbReference>
<dbReference type="STRING" id="2880.D7FVG6"/>
<dbReference type="InterPro" id="IPR002110">
    <property type="entry name" value="Ankyrin_rpt"/>
</dbReference>
<keyword evidence="2 3" id="KW-0040">ANK repeat</keyword>
<sequence length="279" mass="28750">MRQGGHSKRPREGNSALYTAVCRGDADLVAELLKPKPHGQRDGSAAAAAGAPAALDLEELSRGSTALHAGCGTGQSRIVAMLIEAGADPNTVRPKDGYSPLLIAVEVRERDIVKALLEAKADPELSSHAEGIAPLHMAASQGMTEIVFDLLRAGANQLQPTLGKLLAPIHYASFSGCVDILELLVEGAAAAACDDGLLARKLLLQLSDARGHQPLHCAVRDGARARDTVLALLGMGAEVDGGALPALPPPPTPLMLAALKVLPAIAKVLIEAGANVNAR</sequence>
<evidence type="ECO:0000313" key="5">
    <source>
        <dbReference type="Proteomes" id="UP000002630"/>
    </source>
</evidence>
<feature type="repeat" description="ANK" evidence="3">
    <location>
        <begin position="96"/>
        <end position="128"/>
    </location>
</feature>
<dbReference type="PANTHER" id="PTHR24189:SF50">
    <property type="entry name" value="ANKYRIN REPEAT AND SOCS BOX PROTEIN 2"/>
    <property type="match status" value="1"/>
</dbReference>
<feature type="repeat" description="ANK" evidence="3">
    <location>
        <begin position="210"/>
        <end position="240"/>
    </location>
</feature>
<dbReference type="Proteomes" id="UP000002630">
    <property type="component" value="Unassembled WGS sequence"/>
</dbReference>
<dbReference type="PRINTS" id="PR01415">
    <property type="entry name" value="ANKYRIN"/>
</dbReference>
<dbReference type="Gene3D" id="1.25.40.20">
    <property type="entry name" value="Ankyrin repeat-containing domain"/>
    <property type="match status" value="2"/>
</dbReference>
<gene>
    <name evidence="4" type="ORF">Esi_0290_0013</name>
</gene>
<dbReference type="InterPro" id="IPR050745">
    <property type="entry name" value="Multifunctional_regulatory"/>
</dbReference>
<dbReference type="InParanoid" id="D7FVG6"/>
<evidence type="ECO:0000256" key="2">
    <source>
        <dbReference type="ARBA" id="ARBA00023043"/>
    </source>
</evidence>
<feature type="repeat" description="ANK" evidence="3">
    <location>
        <begin position="62"/>
        <end position="94"/>
    </location>
</feature>
<organism evidence="4 5">
    <name type="scientific">Ectocarpus siliculosus</name>
    <name type="common">Brown alga</name>
    <name type="synonym">Conferva siliculosa</name>
    <dbReference type="NCBI Taxonomy" id="2880"/>
    <lineage>
        <taxon>Eukaryota</taxon>
        <taxon>Sar</taxon>
        <taxon>Stramenopiles</taxon>
        <taxon>Ochrophyta</taxon>
        <taxon>PX clade</taxon>
        <taxon>Phaeophyceae</taxon>
        <taxon>Ectocarpales</taxon>
        <taxon>Ectocarpaceae</taxon>
        <taxon>Ectocarpus</taxon>
    </lineage>
</organism>
<name>D7FVG6_ECTSI</name>
<dbReference type="PROSITE" id="PS50088">
    <property type="entry name" value="ANK_REPEAT"/>
    <property type="match status" value="5"/>
</dbReference>
<proteinExistence type="predicted"/>
<evidence type="ECO:0000313" key="4">
    <source>
        <dbReference type="EMBL" id="CBJ31887.1"/>
    </source>
</evidence>
<dbReference type="SUPFAM" id="SSF48403">
    <property type="entry name" value="Ankyrin repeat"/>
    <property type="match status" value="1"/>
</dbReference>
<dbReference type="PROSITE" id="PS50297">
    <property type="entry name" value="ANK_REP_REGION"/>
    <property type="match status" value="5"/>
</dbReference>
<dbReference type="AlphaFoldDB" id="D7FVG6"/>
<accession>D7FVG6</accession>
<dbReference type="Pfam" id="PF12796">
    <property type="entry name" value="Ank_2"/>
    <property type="match status" value="2"/>
</dbReference>
<feature type="repeat" description="ANK" evidence="3">
    <location>
        <begin position="130"/>
        <end position="156"/>
    </location>
</feature>
<dbReference type="eggNOG" id="KOG4177">
    <property type="taxonomic scope" value="Eukaryota"/>
</dbReference>
<dbReference type="EMBL" id="FN649760">
    <property type="protein sequence ID" value="CBJ31887.1"/>
    <property type="molecule type" value="Genomic_DNA"/>
</dbReference>
<protein>
    <submittedName>
        <fullName evidence="4">Uncharacterized protein</fullName>
    </submittedName>
</protein>
<evidence type="ECO:0000256" key="1">
    <source>
        <dbReference type="ARBA" id="ARBA00022737"/>
    </source>
</evidence>
<reference evidence="4 5" key="1">
    <citation type="journal article" date="2010" name="Nature">
        <title>The Ectocarpus genome and the independent evolution of multicellularity in brown algae.</title>
        <authorList>
            <person name="Cock J.M."/>
            <person name="Sterck L."/>
            <person name="Rouze P."/>
            <person name="Scornet D."/>
            <person name="Allen A.E."/>
            <person name="Amoutzias G."/>
            <person name="Anthouard V."/>
            <person name="Artiguenave F."/>
            <person name="Aury J.M."/>
            <person name="Badger J.H."/>
            <person name="Beszteri B."/>
            <person name="Billiau K."/>
            <person name="Bonnet E."/>
            <person name="Bothwell J.H."/>
            <person name="Bowler C."/>
            <person name="Boyen C."/>
            <person name="Brownlee C."/>
            <person name="Carrano C.J."/>
            <person name="Charrier B."/>
            <person name="Cho G.Y."/>
            <person name="Coelho S.M."/>
            <person name="Collen J."/>
            <person name="Corre E."/>
            <person name="Da Silva C."/>
            <person name="Delage L."/>
            <person name="Delaroque N."/>
            <person name="Dittami S.M."/>
            <person name="Doulbeau S."/>
            <person name="Elias M."/>
            <person name="Farnham G."/>
            <person name="Gachon C.M."/>
            <person name="Gschloessl B."/>
            <person name="Heesch S."/>
            <person name="Jabbari K."/>
            <person name="Jubin C."/>
            <person name="Kawai H."/>
            <person name="Kimura K."/>
            <person name="Kloareg B."/>
            <person name="Kupper F.C."/>
            <person name="Lang D."/>
            <person name="Le Bail A."/>
            <person name="Leblanc C."/>
            <person name="Lerouge P."/>
            <person name="Lohr M."/>
            <person name="Lopez P.J."/>
            <person name="Martens C."/>
            <person name="Maumus F."/>
            <person name="Michel G."/>
            <person name="Miranda-Saavedra D."/>
            <person name="Morales J."/>
            <person name="Moreau H."/>
            <person name="Motomura T."/>
            <person name="Nagasato C."/>
            <person name="Napoli C.A."/>
            <person name="Nelson D.R."/>
            <person name="Nyvall-Collen P."/>
            <person name="Peters A.F."/>
            <person name="Pommier C."/>
            <person name="Potin P."/>
            <person name="Poulain J."/>
            <person name="Quesneville H."/>
            <person name="Read B."/>
            <person name="Rensing S.A."/>
            <person name="Ritter A."/>
            <person name="Rousvoal S."/>
            <person name="Samanta M."/>
            <person name="Samson G."/>
            <person name="Schroeder D.C."/>
            <person name="Segurens B."/>
            <person name="Strittmatter M."/>
            <person name="Tonon T."/>
            <person name="Tregear J.W."/>
            <person name="Valentin K."/>
            <person name="von Dassow P."/>
            <person name="Yamagishi T."/>
            <person name="Van de Peer Y."/>
            <person name="Wincker P."/>
        </authorList>
    </citation>
    <scope>NUCLEOTIDE SEQUENCE [LARGE SCALE GENOMIC DNA]</scope>
    <source>
        <strain evidence="5">Ec32 / CCAP1310/4</strain>
    </source>
</reference>
<keyword evidence="1" id="KW-0677">Repeat</keyword>